<feature type="transmembrane region" description="Helical" evidence="1">
    <location>
        <begin position="6"/>
        <end position="22"/>
    </location>
</feature>
<dbReference type="AlphaFoldDB" id="A0A644WBM7"/>
<gene>
    <name evidence="3" type="ORF">SDC9_47463</name>
</gene>
<comment type="caution">
    <text evidence="3">The sequence shown here is derived from an EMBL/GenBank/DDBJ whole genome shotgun (WGS) entry which is preliminary data.</text>
</comment>
<feature type="transmembrane region" description="Helical" evidence="1">
    <location>
        <begin position="315"/>
        <end position="334"/>
    </location>
</feature>
<dbReference type="PANTHER" id="PTHR43646:SF3">
    <property type="entry name" value="SLR1566 PROTEIN"/>
    <property type="match status" value="1"/>
</dbReference>
<keyword evidence="1" id="KW-1133">Transmembrane helix</keyword>
<evidence type="ECO:0000259" key="2">
    <source>
        <dbReference type="Pfam" id="PF00535"/>
    </source>
</evidence>
<accession>A0A644WBM7</accession>
<reference evidence="3" key="1">
    <citation type="submission" date="2019-08" db="EMBL/GenBank/DDBJ databases">
        <authorList>
            <person name="Kucharzyk K."/>
            <person name="Murdoch R.W."/>
            <person name="Higgins S."/>
            <person name="Loffler F."/>
        </authorList>
    </citation>
    <scope>NUCLEOTIDE SEQUENCE</scope>
</reference>
<keyword evidence="1" id="KW-0812">Transmembrane</keyword>
<evidence type="ECO:0000313" key="3">
    <source>
        <dbReference type="EMBL" id="MPM01225.1"/>
    </source>
</evidence>
<feature type="transmembrane region" description="Helical" evidence="1">
    <location>
        <begin position="280"/>
        <end position="309"/>
    </location>
</feature>
<name>A0A644WBM7_9ZZZZ</name>
<feature type="domain" description="Glycosyltransferase 2-like" evidence="2">
    <location>
        <begin position="44"/>
        <end position="163"/>
    </location>
</feature>
<dbReference type="EMBL" id="VSSQ01000782">
    <property type="protein sequence ID" value="MPM01225.1"/>
    <property type="molecule type" value="Genomic_DNA"/>
</dbReference>
<feature type="transmembrane region" description="Helical" evidence="1">
    <location>
        <begin position="346"/>
        <end position="363"/>
    </location>
</feature>
<sequence length="383" mass="42848">MNVLLSTIILIVGLWSFLLYTSNRRYFNRITEGLQAFDCEALVTVAIPARNEELHIQECVQSLLKQNHRNLEILVLDDNSTDATASLVLAMQQKDSRIRLISGKPLEEGWRGKLFAMQQLYEASKGSYILFSDADTRHTPDSISYGLALLDSQKGAMISGYPKQIARNLSIEVLVSVMLFNPALFVPFRFQEALQWPLFSMAIGQYLLIKRETLASLGGFELIKGQICDDVALARLCAKRGHRQLFAPMQRALQCEMFTSFSQGWKSLERSINGVVKQGLLGFLLILLIVFVLLLLSFAPILSVVYGVLACSDQAFLYPFLGSTVGCLLLFTTWKRCATYFGFSSQAGRFGPVTILLVVLMYLNGLVLRLSGKGFIWKGRIIS</sequence>
<dbReference type="Gene3D" id="3.90.550.10">
    <property type="entry name" value="Spore Coat Polysaccharide Biosynthesis Protein SpsA, Chain A"/>
    <property type="match status" value="1"/>
</dbReference>
<dbReference type="InterPro" id="IPR001173">
    <property type="entry name" value="Glyco_trans_2-like"/>
</dbReference>
<dbReference type="InterPro" id="IPR029044">
    <property type="entry name" value="Nucleotide-diphossugar_trans"/>
</dbReference>
<proteinExistence type="predicted"/>
<organism evidence="3">
    <name type="scientific">bioreactor metagenome</name>
    <dbReference type="NCBI Taxonomy" id="1076179"/>
    <lineage>
        <taxon>unclassified sequences</taxon>
        <taxon>metagenomes</taxon>
        <taxon>ecological metagenomes</taxon>
    </lineage>
</organism>
<evidence type="ECO:0000256" key="1">
    <source>
        <dbReference type="SAM" id="Phobius"/>
    </source>
</evidence>
<keyword evidence="1" id="KW-0472">Membrane</keyword>
<dbReference type="CDD" id="cd06423">
    <property type="entry name" value="CESA_like"/>
    <property type="match status" value="1"/>
</dbReference>
<dbReference type="SUPFAM" id="SSF53448">
    <property type="entry name" value="Nucleotide-diphospho-sugar transferases"/>
    <property type="match status" value="1"/>
</dbReference>
<protein>
    <recommendedName>
        <fullName evidence="2">Glycosyltransferase 2-like domain-containing protein</fullName>
    </recommendedName>
</protein>
<dbReference type="PANTHER" id="PTHR43646">
    <property type="entry name" value="GLYCOSYLTRANSFERASE"/>
    <property type="match status" value="1"/>
</dbReference>
<dbReference type="Pfam" id="PF00535">
    <property type="entry name" value="Glycos_transf_2"/>
    <property type="match status" value="1"/>
</dbReference>